<dbReference type="InterPro" id="IPR027921">
    <property type="entry name" value="NOPCHAP1"/>
</dbReference>
<protein>
    <submittedName>
        <fullName evidence="2">Uncharacterized protein</fullName>
    </submittedName>
</protein>
<dbReference type="Proteomes" id="UP000639772">
    <property type="component" value="Chromosome 1"/>
</dbReference>
<evidence type="ECO:0000313" key="3">
    <source>
        <dbReference type="Proteomes" id="UP000639772"/>
    </source>
</evidence>
<evidence type="ECO:0000313" key="2">
    <source>
        <dbReference type="EMBL" id="KAG0501872.1"/>
    </source>
</evidence>
<feature type="region of interest" description="Disordered" evidence="1">
    <location>
        <begin position="110"/>
        <end position="133"/>
    </location>
</feature>
<proteinExistence type="predicted"/>
<sequence>MNGFQFLEKVRDFIEVMAKANKDLEMSSRDNTCPNFDIEVLDDNEKVLARKRSLLVLIVQGLQDLLLGVTDLHTGRSCCSSQASVSSSTKGGWPCEWQFCIDDDDDGDDSDRNALINGNMPSKHSTTSDESQG</sequence>
<evidence type="ECO:0000256" key="1">
    <source>
        <dbReference type="SAM" id="MobiDB-lite"/>
    </source>
</evidence>
<dbReference type="OrthoDB" id="1112980at2759"/>
<organism evidence="2 3">
    <name type="scientific">Vanilla planifolia</name>
    <name type="common">Vanilla</name>
    <dbReference type="NCBI Taxonomy" id="51239"/>
    <lineage>
        <taxon>Eukaryota</taxon>
        <taxon>Viridiplantae</taxon>
        <taxon>Streptophyta</taxon>
        <taxon>Embryophyta</taxon>
        <taxon>Tracheophyta</taxon>
        <taxon>Spermatophyta</taxon>
        <taxon>Magnoliopsida</taxon>
        <taxon>Liliopsida</taxon>
        <taxon>Asparagales</taxon>
        <taxon>Orchidaceae</taxon>
        <taxon>Vanilloideae</taxon>
        <taxon>Vanilleae</taxon>
        <taxon>Vanilla</taxon>
    </lineage>
</organism>
<reference evidence="2 3" key="1">
    <citation type="journal article" date="2020" name="Nat. Food">
        <title>A phased Vanilla planifolia genome enables genetic improvement of flavour and production.</title>
        <authorList>
            <person name="Hasing T."/>
            <person name="Tang H."/>
            <person name="Brym M."/>
            <person name="Khazi F."/>
            <person name="Huang T."/>
            <person name="Chambers A.H."/>
        </authorList>
    </citation>
    <scope>NUCLEOTIDE SEQUENCE [LARGE SCALE GENOMIC DNA]</scope>
    <source>
        <tissue evidence="2">Leaf</tissue>
    </source>
</reference>
<dbReference type="GO" id="GO:0062064">
    <property type="term" value="F:box C/D methylation guide snoRNP complex binding"/>
    <property type="evidence" value="ECO:0007669"/>
    <property type="project" value="TreeGrafter"/>
</dbReference>
<dbReference type="EMBL" id="JADCNM010000001">
    <property type="protein sequence ID" value="KAG0501872.1"/>
    <property type="molecule type" value="Genomic_DNA"/>
</dbReference>
<gene>
    <name evidence="2" type="ORF">HPP92_001944</name>
</gene>
<feature type="compositionally biased region" description="Polar residues" evidence="1">
    <location>
        <begin position="119"/>
        <end position="133"/>
    </location>
</feature>
<dbReference type="PANTHER" id="PTHR28674">
    <property type="entry name" value="SIMILAR TO DNA SEGMENT, CHR 10, WAYNE STATE UNIVERSITY 102,-EXPRESSED"/>
    <property type="match status" value="1"/>
</dbReference>
<dbReference type="PANTHER" id="PTHR28674:SF1">
    <property type="entry name" value="NOP PROTEIN CHAPERONE 1"/>
    <property type="match status" value="1"/>
</dbReference>
<name>A0A835SDT3_VANPL</name>
<dbReference type="GO" id="GO:0000492">
    <property type="term" value="P:box C/D snoRNP assembly"/>
    <property type="evidence" value="ECO:0007669"/>
    <property type="project" value="InterPro"/>
</dbReference>
<comment type="caution">
    <text evidence="2">The sequence shown here is derived from an EMBL/GenBank/DDBJ whole genome shotgun (WGS) entry which is preliminary data.</text>
</comment>
<accession>A0A835SDT3</accession>
<dbReference type="AlphaFoldDB" id="A0A835SDT3"/>